<proteinExistence type="predicted"/>
<organism evidence="1 2">
    <name type="scientific">Rasamsonia emersonii (strain ATCC 16479 / CBS 393.64 / IMI 116815)</name>
    <dbReference type="NCBI Taxonomy" id="1408163"/>
    <lineage>
        <taxon>Eukaryota</taxon>
        <taxon>Fungi</taxon>
        <taxon>Dikarya</taxon>
        <taxon>Ascomycota</taxon>
        <taxon>Pezizomycotina</taxon>
        <taxon>Eurotiomycetes</taxon>
        <taxon>Eurotiomycetidae</taxon>
        <taxon>Eurotiales</taxon>
        <taxon>Trichocomaceae</taxon>
        <taxon>Rasamsonia</taxon>
    </lineage>
</organism>
<keyword evidence="2" id="KW-1185">Reference proteome</keyword>
<sequence length="90" mass="10281">NMDQSNESILFALFSIVEPMIMLKIVRGTHPFRSRWLKSVSPTSWVPLSLIRLIMSKENINVPMIFSLENFNPYMAFTMPGSSLSKISSE</sequence>
<evidence type="ECO:0000313" key="1">
    <source>
        <dbReference type="EMBL" id="KKA16920.1"/>
    </source>
</evidence>
<evidence type="ECO:0000313" key="2">
    <source>
        <dbReference type="Proteomes" id="UP000053958"/>
    </source>
</evidence>
<reference evidence="1 2" key="1">
    <citation type="submission" date="2015-04" db="EMBL/GenBank/DDBJ databases">
        <authorList>
            <person name="Heijne W.H."/>
            <person name="Fedorova N.D."/>
            <person name="Nierman W.C."/>
            <person name="Vollebregt A.W."/>
            <person name="Zhao Z."/>
            <person name="Wu L."/>
            <person name="Kumar M."/>
            <person name="Stam H."/>
            <person name="van den Berg M.A."/>
            <person name="Pel H.J."/>
        </authorList>
    </citation>
    <scope>NUCLEOTIDE SEQUENCE [LARGE SCALE GENOMIC DNA]</scope>
    <source>
        <strain evidence="1 2">CBS 393.64</strain>
    </source>
</reference>
<feature type="non-terminal residue" evidence="1">
    <location>
        <position position="1"/>
    </location>
</feature>
<dbReference type="RefSeq" id="XP_013323532.1">
    <property type="nucleotide sequence ID" value="XM_013468078.1"/>
</dbReference>
<accession>A0A0F4YFK1</accession>
<dbReference type="AlphaFoldDB" id="A0A0F4YFK1"/>
<name>A0A0F4YFK1_RASE3</name>
<dbReference type="GeneID" id="25321394"/>
<gene>
    <name evidence="1" type="ORF">T310_9459</name>
</gene>
<comment type="caution">
    <text evidence="1">The sequence shown here is derived from an EMBL/GenBank/DDBJ whole genome shotgun (WGS) entry which is preliminary data.</text>
</comment>
<dbReference type="EMBL" id="LASV01000729">
    <property type="protein sequence ID" value="KKA16920.1"/>
    <property type="molecule type" value="Genomic_DNA"/>
</dbReference>
<dbReference type="Proteomes" id="UP000053958">
    <property type="component" value="Unassembled WGS sequence"/>
</dbReference>
<protein>
    <submittedName>
        <fullName evidence="1">Uncharacterized protein</fullName>
    </submittedName>
</protein>